<organism evidence="1 2">
    <name type="scientific">Rhodospirillum rubrum (strain ATCC 11170 / ATH 1.1.1 / DSM 467 / LMG 4362 / NCIMB 8255 / S1)</name>
    <dbReference type="NCBI Taxonomy" id="269796"/>
    <lineage>
        <taxon>Bacteria</taxon>
        <taxon>Pseudomonadati</taxon>
        <taxon>Pseudomonadota</taxon>
        <taxon>Alphaproteobacteria</taxon>
        <taxon>Rhodospirillales</taxon>
        <taxon>Rhodospirillaceae</taxon>
        <taxon>Rhodospirillum</taxon>
    </lineage>
</organism>
<sequence>MTTPSCRAGDVRGPDDNDRFANDLALQPAEAADLARFLTDEFDLDQPPFIVDPHADSGGLPELGFDTVGSLIAFLEKRVAHSPKAAE</sequence>
<dbReference type="HOGENOM" id="CLU_2481284_0_0_5"/>
<accession>Q2RTK9</accession>
<protein>
    <submittedName>
        <fullName evidence="1">Uncharacterized protein</fullName>
    </submittedName>
</protein>
<dbReference type="AlphaFoldDB" id="Q2RTK9"/>
<dbReference type="KEGG" id="rru:Rru_A1736"/>
<name>Q2RTK9_RHORT</name>
<evidence type="ECO:0000313" key="2">
    <source>
        <dbReference type="Proteomes" id="UP000001929"/>
    </source>
</evidence>
<dbReference type="Proteomes" id="UP000001929">
    <property type="component" value="Chromosome"/>
</dbReference>
<dbReference type="RefSeq" id="WP_011389489.1">
    <property type="nucleotide sequence ID" value="NC_007643.1"/>
</dbReference>
<gene>
    <name evidence="1" type="ordered locus">Rru_A1736</name>
</gene>
<keyword evidence="2" id="KW-1185">Reference proteome</keyword>
<dbReference type="EMBL" id="CP000230">
    <property type="protein sequence ID" value="ABC22536.1"/>
    <property type="molecule type" value="Genomic_DNA"/>
</dbReference>
<proteinExistence type="predicted"/>
<dbReference type="PATRIC" id="fig|269796.9.peg.1814"/>
<dbReference type="EnsemblBacteria" id="ABC22536">
    <property type="protein sequence ID" value="ABC22536"/>
    <property type="gene ID" value="Rru_A1736"/>
</dbReference>
<reference evidence="1 2" key="1">
    <citation type="journal article" date="2011" name="Stand. Genomic Sci.">
        <title>Complete genome sequence of Rhodospirillum rubrum type strain (S1).</title>
        <authorList>
            <person name="Munk A.C."/>
            <person name="Copeland A."/>
            <person name="Lucas S."/>
            <person name="Lapidus A."/>
            <person name="Del Rio T.G."/>
            <person name="Barry K."/>
            <person name="Detter J.C."/>
            <person name="Hammon N."/>
            <person name="Israni S."/>
            <person name="Pitluck S."/>
            <person name="Brettin T."/>
            <person name="Bruce D."/>
            <person name="Han C."/>
            <person name="Tapia R."/>
            <person name="Gilna P."/>
            <person name="Schmutz J."/>
            <person name="Larimer F."/>
            <person name="Land M."/>
            <person name="Kyrpides N.C."/>
            <person name="Mavromatis K."/>
            <person name="Richardson P."/>
            <person name="Rohde M."/>
            <person name="Goker M."/>
            <person name="Klenk H.P."/>
            <person name="Zhang Y."/>
            <person name="Roberts G.P."/>
            <person name="Reslewic S."/>
            <person name="Schwartz D.C."/>
        </authorList>
    </citation>
    <scope>NUCLEOTIDE SEQUENCE [LARGE SCALE GENOMIC DNA]</scope>
    <source>
        <strain evidence="2">ATCC 11170 / ATH 1.1.1 / DSM 467 / LMG 4362 / NCIMB 8255 / S1</strain>
    </source>
</reference>
<evidence type="ECO:0000313" key="1">
    <source>
        <dbReference type="EMBL" id="ABC22536.1"/>
    </source>
</evidence>